<name>A0A413U855_9FIRM</name>
<protein>
    <submittedName>
        <fullName evidence="1">Uncharacterized protein</fullName>
    </submittedName>
</protein>
<dbReference type="RefSeq" id="WP_118333240.1">
    <property type="nucleotide sequence ID" value="NZ_QSFZ01000002.1"/>
</dbReference>
<dbReference type="AlphaFoldDB" id="A0A413U855"/>
<comment type="caution">
    <text evidence="1">The sequence shown here is derived from an EMBL/GenBank/DDBJ whole genome shotgun (WGS) entry which is preliminary data.</text>
</comment>
<organism evidence="1 2">
    <name type="scientific">Agathobacter rectalis</name>
    <dbReference type="NCBI Taxonomy" id="39491"/>
    <lineage>
        <taxon>Bacteria</taxon>
        <taxon>Bacillati</taxon>
        <taxon>Bacillota</taxon>
        <taxon>Clostridia</taxon>
        <taxon>Lachnospirales</taxon>
        <taxon>Lachnospiraceae</taxon>
        <taxon>Agathobacter</taxon>
    </lineage>
</organism>
<reference evidence="1 2" key="1">
    <citation type="submission" date="2018-08" db="EMBL/GenBank/DDBJ databases">
        <title>A genome reference for cultivated species of the human gut microbiota.</title>
        <authorList>
            <person name="Zou Y."/>
            <person name="Xue W."/>
            <person name="Luo G."/>
        </authorList>
    </citation>
    <scope>NUCLEOTIDE SEQUENCE [LARGE SCALE GENOMIC DNA]</scope>
    <source>
        <strain evidence="1 2">AM42-17AT</strain>
    </source>
</reference>
<dbReference type="Proteomes" id="UP000286220">
    <property type="component" value="Unassembled WGS sequence"/>
</dbReference>
<evidence type="ECO:0000313" key="1">
    <source>
        <dbReference type="EMBL" id="RHA94034.1"/>
    </source>
</evidence>
<dbReference type="EMBL" id="QSFZ01000002">
    <property type="protein sequence ID" value="RHA94034.1"/>
    <property type="molecule type" value="Genomic_DNA"/>
</dbReference>
<sequence>MREELELKLQEDFPFMKQNRVEREHNIYRKWGCECSSGWYQLIHDLCQEITDRYAVDEAPVDIVIQQIKEKFASLRFYYSYEDVACPIQAFDCLGDGISIRFQPENTSSDEKTKKLRSDIAQIIRSYEEKSKTVCENCGQTGNMRMDMPWKRTLCDDCYENYLQKI</sequence>
<accession>A0A413U855</accession>
<gene>
    <name evidence="1" type="ORF">DW912_03195</name>
</gene>
<proteinExistence type="predicted"/>
<evidence type="ECO:0000313" key="2">
    <source>
        <dbReference type="Proteomes" id="UP000286220"/>
    </source>
</evidence>